<dbReference type="Pfam" id="PF13439">
    <property type="entry name" value="Glyco_transf_4"/>
    <property type="match status" value="1"/>
</dbReference>
<dbReference type="InterPro" id="IPR029044">
    <property type="entry name" value="Nucleotide-diphossugar_trans"/>
</dbReference>
<evidence type="ECO:0000259" key="2">
    <source>
        <dbReference type="Pfam" id="PF00535"/>
    </source>
</evidence>
<dbReference type="EMBL" id="NMQW01000014">
    <property type="protein sequence ID" value="OXM86521.1"/>
    <property type="molecule type" value="Genomic_DNA"/>
</dbReference>
<evidence type="ECO:0008006" key="6">
    <source>
        <dbReference type="Google" id="ProtNLM"/>
    </source>
</evidence>
<feature type="domain" description="Glycosyl transferase family 1" evidence="1">
    <location>
        <begin position="532"/>
        <end position="684"/>
    </location>
</feature>
<dbReference type="Pfam" id="PF00535">
    <property type="entry name" value="Glycos_transf_2"/>
    <property type="match status" value="1"/>
</dbReference>
<evidence type="ECO:0000259" key="3">
    <source>
        <dbReference type="Pfam" id="PF13439"/>
    </source>
</evidence>
<proteinExistence type="predicted"/>
<dbReference type="Pfam" id="PF00534">
    <property type="entry name" value="Glycos_transf_1"/>
    <property type="match status" value="1"/>
</dbReference>
<reference evidence="4 5" key="1">
    <citation type="submission" date="2017-07" db="EMBL/GenBank/DDBJ databases">
        <title>Genome sequencing and assembly of Paenibacillus rigui.</title>
        <authorList>
            <person name="Mayilraj S."/>
        </authorList>
    </citation>
    <scope>NUCLEOTIDE SEQUENCE [LARGE SCALE GENOMIC DNA]</scope>
    <source>
        <strain evidence="4 5">JCM 16352</strain>
    </source>
</reference>
<dbReference type="Proteomes" id="UP000215509">
    <property type="component" value="Unassembled WGS sequence"/>
</dbReference>
<dbReference type="SUPFAM" id="SSF53756">
    <property type="entry name" value="UDP-Glycosyltransferase/glycogen phosphorylase"/>
    <property type="match status" value="1"/>
</dbReference>
<feature type="domain" description="Glycosyltransferase subfamily 4-like N-terminal" evidence="3">
    <location>
        <begin position="356"/>
        <end position="512"/>
    </location>
</feature>
<dbReference type="OrthoDB" id="396512at2"/>
<dbReference type="PANTHER" id="PTHR43685">
    <property type="entry name" value="GLYCOSYLTRANSFERASE"/>
    <property type="match status" value="1"/>
</dbReference>
<dbReference type="Gene3D" id="3.90.550.10">
    <property type="entry name" value="Spore Coat Polysaccharide Biosynthesis Protein SpsA, Chain A"/>
    <property type="match status" value="1"/>
</dbReference>
<dbReference type="InterPro" id="IPR028098">
    <property type="entry name" value="Glyco_trans_4-like_N"/>
</dbReference>
<gene>
    <name evidence="4" type="ORF">CF651_10140</name>
</gene>
<comment type="caution">
    <text evidence="4">The sequence shown here is derived from an EMBL/GenBank/DDBJ whole genome shotgun (WGS) entry which is preliminary data.</text>
</comment>
<dbReference type="Gene3D" id="3.40.50.2000">
    <property type="entry name" value="Glycogen Phosphorylase B"/>
    <property type="match status" value="2"/>
</dbReference>
<dbReference type="AlphaFoldDB" id="A0A229UTD0"/>
<feature type="domain" description="Glycosyltransferase 2-like" evidence="2">
    <location>
        <begin position="10"/>
        <end position="143"/>
    </location>
</feature>
<organism evidence="4 5">
    <name type="scientific">Paenibacillus rigui</name>
    <dbReference type="NCBI Taxonomy" id="554312"/>
    <lineage>
        <taxon>Bacteria</taxon>
        <taxon>Bacillati</taxon>
        <taxon>Bacillota</taxon>
        <taxon>Bacilli</taxon>
        <taxon>Bacillales</taxon>
        <taxon>Paenibacillaceae</taxon>
        <taxon>Paenibacillus</taxon>
    </lineage>
</organism>
<dbReference type="CDD" id="cd03801">
    <property type="entry name" value="GT4_PimA-like"/>
    <property type="match status" value="1"/>
</dbReference>
<keyword evidence="5" id="KW-1185">Reference proteome</keyword>
<dbReference type="InterPro" id="IPR001296">
    <property type="entry name" value="Glyco_trans_1"/>
</dbReference>
<evidence type="ECO:0000313" key="5">
    <source>
        <dbReference type="Proteomes" id="UP000215509"/>
    </source>
</evidence>
<protein>
    <recommendedName>
        <fullName evidence="6">Glycosyltransferase</fullName>
    </recommendedName>
</protein>
<accession>A0A229UTD0</accession>
<dbReference type="InterPro" id="IPR001173">
    <property type="entry name" value="Glyco_trans_2-like"/>
</dbReference>
<evidence type="ECO:0000313" key="4">
    <source>
        <dbReference type="EMBL" id="OXM86521.1"/>
    </source>
</evidence>
<dbReference type="PANTHER" id="PTHR43685:SF2">
    <property type="entry name" value="GLYCOSYLTRANSFERASE 2-LIKE DOMAIN-CONTAINING PROTEIN"/>
    <property type="match status" value="1"/>
</dbReference>
<name>A0A229UTD0_9BACL</name>
<dbReference type="CDD" id="cd00761">
    <property type="entry name" value="Glyco_tranf_GTA_type"/>
    <property type="match status" value="1"/>
</dbReference>
<evidence type="ECO:0000259" key="1">
    <source>
        <dbReference type="Pfam" id="PF00534"/>
    </source>
</evidence>
<sequence length="709" mass="82564">MVMDEKPLVSIVIPCYNQGHYLRETLESIEQSTYPYLEIVVVDDGSTDSVSQQCIFDLKGYLVKQLEVKFITQVNQGPAAARNNGVRLTTGEFILFLDADDKIDPTYIEKCLWILMKYPNIGFVYPSVQHFGARDDVYHAKPYSFEDLLLDNFIVVSSMIRRRVWEEVKGFDVALSGYEDWDFWIRVGAAGYIGYWLREPLFFYRRNDISRLVVDNNRRKILLKEIQKKNKQIFDKYFGSEKNNKKKLKYKLKQKLSYYKWKIFVLYVRLASKMPSTYKEKLKRFIKPIIKKIFKYEETGYTELVQDQVLEKNEIDQSIETDYSYKRNSRYIQVMSTNLPLNKKNSILFIVPWLVVGGADKVNLDLIQKFIEKGHDVHLFTTLNHEHPWHYRFKEKIVNITHLGNNFISLNELLDYVNDYIQAKKIEIVQMSNSQLGYQIAEIIKTSNANTKIVDLNHMEEPYAPFDYFRYSVRYKNWFDHRVVITPYLKEAMIRKYGETAERVTVIPNGIEVPTSYDSTSYLLKNENEIIEIGFVGRMEEQKQPIDFVKTANIILSRCKNVHFTMVGDGSLLKAAQLLARSLSIDSYIDFLGSSNNAPQIMKEKMHVFFAPSLREGLPIVGLEALSLGIPIVATDVPGWSDLIDNGKTGFLSPVNDCVRMADYCIELINNKVLRESMSRKGYEFVEDKFSLNKTSQVYLDIYENLLNS</sequence>
<dbReference type="GO" id="GO:0016757">
    <property type="term" value="F:glycosyltransferase activity"/>
    <property type="evidence" value="ECO:0007669"/>
    <property type="project" value="InterPro"/>
</dbReference>
<dbReference type="InterPro" id="IPR050834">
    <property type="entry name" value="Glycosyltransf_2"/>
</dbReference>
<dbReference type="SUPFAM" id="SSF53448">
    <property type="entry name" value="Nucleotide-diphospho-sugar transferases"/>
    <property type="match status" value="1"/>
</dbReference>